<dbReference type="Proteomes" id="UP000286997">
    <property type="component" value="Unassembled WGS sequence"/>
</dbReference>
<proteinExistence type="predicted"/>
<dbReference type="RefSeq" id="WP_127726834.1">
    <property type="nucleotide sequence ID" value="NZ_SACP01000001.1"/>
</dbReference>
<evidence type="ECO:0000313" key="3">
    <source>
        <dbReference type="Proteomes" id="UP000286997"/>
    </source>
</evidence>
<dbReference type="AlphaFoldDB" id="A0A3S2WGA1"/>
<sequence>MPRDPIPFSAPDLSALAKALRRELASRDALPSHLDLLNMLARAAGRRNHQHLRAQALAGPAVPGAPPPPLADDPVVLKALRHFDGGGGLVRWPARTRLQHLCLWVPWSRIPRGRSFSEREISAHLNTLHGFRDAAIMRRTLCALGLMTRTADGRVYRRVEVAPSPEGLALIRRVGSAAAAQR</sequence>
<reference evidence="2 3" key="1">
    <citation type="submission" date="2019-01" db="EMBL/GenBank/DDBJ databases">
        <authorList>
            <person name="Chen W.-M."/>
        </authorList>
    </citation>
    <scope>NUCLEOTIDE SEQUENCE [LARGE SCALE GENOMIC DNA]</scope>
    <source>
        <strain evidence="2 3">TER-1</strain>
    </source>
</reference>
<protein>
    <submittedName>
        <fullName evidence="2">DUF2087 domain-containing protein</fullName>
    </submittedName>
</protein>
<dbReference type="EMBL" id="SACP01000001">
    <property type="protein sequence ID" value="RVU21591.1"/>
    <property type="molecule type" value="Genomic_DNA"/>
</dbReference>
<evidence type="ECO:0000259" key="1">
    <source>
        <dbReference type="Pfam" id="PF09860"/>
    </source>
</evidence>
<dbReference type="Pfam" id="PF09860">
    <property type="entry name" value="DUF2087"/>
    <property type="match status" value="1"/>
</dbReference>
<dbReference type="OrthoDB" id="6867569at2"/>
<name>A0A3S2WGA1_9HYPH</name>
<dbReference type="InterPro" id="IPR018656">
    <property type="entry name" value="DUF2087"/>
</dbReference>
<gene>
    <name evidence="2" type="ORF">EOE48_00595</name>
</gene>
<comment type="caution">
    <text evidence="2">The sequence shown here is derived from an EMBL/GenBank/DDBJ whole genome shotgun (WGS) entry which is preliminary data.</text>
</comment>
<feature type="domain" description="DUF2087" evidence="1">
    <location>
        <begin position="89"/>
        <end position="158"/>
    </location>
</feature>
<accession>A0A3S2WGA1</accession>
<evidence type="ECO:0000313" key="2">
    <source>
        <dbReference type="EMBL" id="RVU21591.1"/>
    </source>
</evidence>
<keyword evidence="3" id="KW-1185">Reference proteome</keyword>
<organism evidence="2 3">
    <name type="scientific">Methylobacterium oryzihabitans</name>
    <dbReference type="NCBI Taxonomy" id="2499852"/>
    <lineage>
        <taxon>Bacteria</taxon>
        <taxon>Pseudomonadati</taxon>
        <taxon>Pseudomonadota</taxon>
        <taxon>Alphaproteobacteria</taxon>
        <taxon>Hyphomicrobiales</taxon>
        <taxon>Methylobacteriaceae</taxon>
        <taxon>Methylobacterium</taxon>
    </lineage>
</organism>